<dbReference type="Gene3D" id="3.10.310.30">
    <property type="match status" value="1"/>
</dbReference>
<name>A0A6C0GQJ4_9BACT</name>
<evidence type="ECO:0000259" key="2">
    <source>
        <dbReference type="Pfam" id="PF02272"/>
    </source>
</evidence>
<dbReference type="KEGG" id="rhoz:GXP67_28585"/>
<dbReference type="Proteomes" id="UP000480178">
    <property type="component" value="Chromosome"/>
</dbReference>
<evidence type="ECO:0000313" key="4">
    <source>
        <dbReference type="Proteomes" id="UP000480178"/>
    </source>
</evidence>
<dbReference type="InterPro" id="IPR038763">
    <property type="entry name" value="DHH_sf"/>
</dbReference>
<sequence>MMQHLDELKELLRSPKKIAITTHQKPDADALGSSLALAGYLQKKNHEVHVITPTDYPKFLNWMQGNQDVIVFNEGNEKRSEQIMQEADIICCLDFSILSRINELGEIVRNASAYKVLIDHHLAPEHFAHFELWDINAAATAQLVYELICELGDHTYIDTFIGECIYAGIMTDTASFRHSNTTKRVHMISADLIEIGVDTNRVQRLVYDTNTESKLRFLGFALAEKMVVLPEFRTVYFAISAEELKRFNSQTGDTEGLVNFGLSIEGIILSAVIIDRSEVIRMSFRSVGDFSVNDFARKHFDGGGHKNAAGGNSSLPLSETVNKFVSLLPLYKDQLTQ</sequence>
<gene>
    <name evidence="3" type="ORF">GXP67_28585</name>
</gene>
<dbReference type="InterPro" id="IPR051319">
    <property type="entry name" value="Oligoribo/pAp-PDE_c-di-AMP_PDE"/>
</dbReference>
<dbReference type="Pfam" id="PF02272">
    <property type="entry name" value="DHHA1"/>
    <property type="match status" value="1"/>
</dbReference>
<dbReference type="Pfam" id="PF01368">
    <property type="entry name" value="DHH"/>
    <property type="match status" value="1"/>
</dbReference>
<reference evidence="3 4" key="1">
    <citation type="submission" date="2020-01" db="EMBL/GenBank/DDBJ databases">
        <authorList>
            <person name="Kim M.K."/>
        </authorList>
    </citation>
    <scope>NUCLEOTIDE SEQUENCE [LARGE SCALE GENOMIC DNA]</scope>
    <source>
        <strain evidence="3 4">172606-1</strain>
    </source>
</reference>
<dbReference type="AlphaFoldDB" id="A0A6C0GQJ4"/>
<organism evidence="3 4">
    <name type="scientific">Rhodocytophaga rosea</name>
    <dbReference type="NCBI Taxonomy" id="2704465"/>
    <lineage>
        <taxon>Bacteria</taxon>
        <taxon>Pseudomonadati</taxon>
        <taxon>Bacteroidota</taxon>
        <taxon>Cytophagia</taxon>
        <taxon>Cytophagales</taxon>
        <taxon>Rhodocytophagaceae</taxon>
        <taxon>Rhodocytophaga</taxon>
    </lineage>
</organism>
<keyword evidence="4" id="KW-1185">Reference proteome</keyword>
<evidence type="ECO:0000259" key="1">
    <source>
        <dbReference type="Pfam" id="PF01368"/>
    </source>
</evidence>
<dbReference type="InterPro" id="IPR001667">
    <property type="entry name" value="DDH_dom"/>
</dbReference>
<dbReference type="Gene3D" id="3.90.1640.10">
    <property type="entry name" value="inorganic pyrophosphatase (n-terminal core)"/>
    <property type="match status" value="1"/>
</dbReference>
<protein>
    <submittedName>
        <fullName evidence="3">Bifunctional oligoribonuclease/PAP phosphatase NrnA</fullName>
    </submittedName>
</protein>
<feature type="domain" description="DHHA1" evidence="2">
    <location>
        <begin position="247"/>
        <end position="325"/>
    </location>
</feature>
<dbReference type="PANTHER" id="PTHR47618">
    <property type="entry name" value="BIFUNCTIONAL OLIGORIBONUCLEASE AND PAP PHOSPHATASE NRNA"/>
    <property type="match status" value="1"/>
</dbReference>
<feature type="domain" description="DDH" evidence="1">
    <location>
        <begin position="17"/>
        <end position="169"/>
    </location>
</feature>
<dbReference type="InterPro" id="IPR003156">
    <property type="entry name" value="DHHA1_dom"/>
</dbReference>
<proteinExistence type="predicted"/>
<dbReference type="EMBL" id="CP048222">
    <property type="protein sequence ID" value="QHT70329.1"/>
    <property type="molecule type" value="Genomic_DNA"/>
</dbReference>
<dbReference type="GO" id="GO:0003676">
    <property type="term" value="F:nucleic acid binding"/>
    <property type="evidence" value="ECO:0007669"/>
    <property type="project" value="InterPro"/>
</dbReference>
<dbReference type="PANTHER" id="PTHR47618:SF1">
    <property type="entry name" value="BIFUNCTIONAL OLIGORIBONUCLEASE AND PAP PHOSPHATASE NRNA"/>
    <property type="match status" value="1"/>
</dbReference>
<evidence type="ECO:0000313" key="3">
    <source>
        <dbReference type="EMBL" id="QHT70329.1"/>
    </source>
</evidence>
<accession>A0A6C0GQJ4</accession>
<dbReference type="SUPFAM" id="SSF64182">
    <property type="entry name" value="DHH phosphoesterases"/>
    <property type="match status" value="1"/>
</dbReference>